<dbReference type="Gene3D" id="3.30.70.100">
    <property type="match status" value="1"/>
</dbReference>
<evidence type="ECO:0000313" key="3">
    <source>
        <dbReference type="Proteomes" id="UP000255265"/>
    </source>
</evidence>
<feature type="domain" description="BLUF" evidence="1">
    <location>
        <begin position="8"/>
        <end position="99"/>
    </location>
</feature>
<accession>A0A370FKP9</accession>
<name>A0A370FKP9_9BURK</name>
<proteinExistence type="predicted"/>
<sequence>MPADPHSLYEFFYTSQLDPQTSPTVVGQILSKARPHNAQAGVSGLLVFDGLRFFQHLEGPRIALEPLMGRIVEDMRHEDVRILHEGLLDQRRYHRFDMGYAQTDDFDALAALMTLSGLPAVEQFLHMRSSFDIQA</sequence>
<dbReference type="SUPFAM" id="SSF54975">
    <property type="entry name" value="Acylphosphatase/BLUF domain-like"/>
    <property type="match status" value="1"/>
</dbReference>
<dbReference type="AlphaFoldDB" id="A0A370FKP9"/>
<dbReference type="GO" id="GO:0009882">
    <property type="term" value="F:blue light photoreceptor activity"/>
    <property type="evidence" value="ECO:0007669"/>
    <property type="project" value="InterPro"/>
</dbReference>
<gene>
    <name evidence="2" type="ORF">DFR41_10119</name>
</gene>
<evidence type="ECO:0000259" key="1">
    <source>
        <dbReference type="PROSITE" id="PS50925"/>
    </source>
</evidence>
<dbReference type="InterPro" id="IPR007024">
    <property type="entry name" value="BLUF_domain"/>
</dbReference>
<reference evidence="2 3" key="1">
    <citation type="submission" date="2018-07" db="EMBL/GenBank/DDBJ databases">
        <title>Genomic Encyclopedia of Type Strains, Phase IV (KMG-IV): sequencing the most valuable type-strain genomes for metagenomic binning, comparative biology and taxonomic classification.</title>
        <authorList>
            <person name="Goeker M."/>
        </authorList>
    </citation>
    <scope>NUCLEOTIDE SEQUENCE [LARGE SCALE GENOMIC DNA]</scope>
    <source>
        <strain evidence="2 3">DSM 21352</strain>
    </source>
</reference>
<dbReference type="PROSITE" id="PS50925">
    <property type="entry name" value="BLUF"/>
    <property type="match status" value="1"/>
</dbReference>
<dbReference type="EMBL" id="QQAV01000001">
    <property type="protein sequence ID" value="RDI28267.1"/>
    <property type="molecule type" value="Genomic_DNA"/>
</dbReference>
<dbReference type="RefSeq" id="WP_043115742.1">
    <property type="nucleotide sequence ID" value="NZ_QQAV01000001.1"/>
</dbReference>
<protein>
    <submittedName>
        <fullName evidence="2">FAD-dependent sensor of blue light</fullName>
    </submittedName>
</protein>
<dbReference type="Pfam" id="PF04940">
    <property type="entry name" value="BLUF"/>
    <property type="match status" value="1"/>
</dbReference>
<dbReference type="GO" id="GO:0071949">
    <property type="term" value="F:FAD binding"/>
    <property type="evidence" value="ECO:0007669"/>
    <property type="project" value="InterPro"/>
</dbReference>
<dbReference type="SMART" id="SM01034">
    <property type="entry name" value="BLUF"/>
    <property type="match status" value="1"/>
</dbReference>
<evidence type="ECO:0000313" key="2">
    <source>
        <dbReference type="EMBL" id="RDI28267.1"/>
    </source>
</evidence>
<dbReference type="OrthoDB" id="8586885at2"/>
<dbReference type="STRING" id="433924.NS331_11270"/>
<keyword evidence="3" id="KW-1185">Reference proteome</keyword>
<comment type="caution">
    <text evidence="2">The sequence shown here is derived from an EMBL/GenBank/DDBJ whole genome shotgun (WGS) entry which is preliminary data.</text>
</comment>
<dbReference type="InterPro" id="IPR036046">
    <property type="entry name" value="Acylphosphatase-like_dom_sf"/>
</dbReference>
<organism evidence="2 3">
    <name type="scientific">Pseudacidovorax intermedius</name>
    <dbReference type="NCBI Taxonomy" id="433924"/>
    <lineage>
        <taxon>Bacteria</taxon>
        <taxon>Pseudomonadati</taxon>
        <taxon>Pseudomonadota</taxon>
        <taxon>Betaproteobacteria</taxon>
        <taxon>Burkholderiales</taxon>
        <taxon>Comamonadaceae</taxon>
        <taxon>Pseudacidovorax</taxon>
    </lineage>
</organism>
<dbReference type="Proteomes" id="UP000255265">
    <property type="component" value="Unassembled WGS sequence"/>
</dbReference>